<dbReference type="EMBL" id="CM023481">
    <property type="protein sequence ID" value="KAH6945295.1"/>
    <property type="molecule type" value="Genomic_DNA"/>
</dbReference>
<reference evidence="1" key="1">
    <citation type="submission" date="2020-05" db="EMBL/GenBank/DDBJ databases">
        <title>Large-scale comparative analyses of tick genomes elucidate their genetic diversity and vector capacities.</title>
        <authorList>
            <person name="Jia N."/>
            <person name="Wang J."/>
            <person name="Shi W."/>
            <person name="Du L."/>
            <person name="Sun Y."/>
            <person name="Zhan W."/>
            <person name="Jiang J."/>
            <person name="Wang Q."/>
            <person name="Zhang B."/>
            <person name="Ji P."/>
            <person name="Sakyi L.B."/>
            <person name="Cui X."/>
            <person name="Yuan T."/>
            <person name="Jiang B."/>
            <person name="Yang W."/>
            <person name="Lam T.T.-Y."/>
            <person name="Chang Q."/>
            <person name="Ding S."/>
            <person name="Wang X."/>
            <person name="Zhu J."/>
            <person name="Ruan X."/>
            <person name="Zhao L."/>
            <person name="Wei J."/>
            <person name="Que T."/>
            <person name="Du C."/>
            <person name="Cheng J."/>
            <person name="Dai P."/>
            <person name="Han X."/>
            <person name="Huang E."/>
            <person name="Gao Y."/>
            <person name="Liu J."/>
            <person name="Shao H."/>
            <person name="Ye R."/>
            <person name="Li L."/>
            <person name="Wei W."/>
            <person name="Wang X."/>
            <person name="Wang C."/>
            <person name="Yang T."/>
            <person name="Huo Q."/>
            <person name="Li W."/>
            <person name="Guo W."/>
            <person name="Chen H."/>
            <person name="Zhou L."/>
            <person name="Ni X."/>
            <person name="Tian J."/>
            <person name="Zhou Y."/>
            <person name="Sheng Y."/>
            <person name="Liu T."/>
            <person name="Pan Y."/>
            <person name="Xia L."/>
            <person name="Li J."/>
            <person name="Zhao F."/>
            <person name="Cao W."/>
        </authorList>
    </citation>
    <scope>NUCLEOTIDE SEQUENCE</scope>
    <source>
        <strain evidence="1">Hyas-2018</strain>
    </source>
</reference>
<keyword evidence="2" id="KW-1185">Reference proteome</keyword>
<organism evidence="1 2">
    <name type="scientific">Hyalomma asiaticum</name>
    <name type="common">Tick</name>
    <dbReference type="NCBI Taxonomy" id="266040"/>
    <lineage>
        <taxon>Eukaryota</taxon>
        <taxon>Metazoa</taxon>
        <taxon>Ecdysozoa</taxon>
        <taxon>Arthropoda</taxon>
        <taxon>Chelicerata</taxon>
        <taxon>Arachnida</taxon>
        <taxon>Acari</taxon>
        <taxon>Parasitiformes</taxon>
        <taxon>Ixodida</taxon>
        <taxon>Ixodoidea</taxon>
        <taxon>Ixodidae</taxon>
        <taxon>Hyalomminae</taxon>
        <taxon>Hyalomma</taxon>
    </lineage>
</organism>
<evidence type="ECO:0000313" key="2">
    <source>
        <dbReference type="Proteomes" id="UP000821845"/>
    </source>
</evidence>
<gene>
    <name evidence="1" type="ORF">HPB50_007757</name>
</gene>
<dbReference type="Proteomes" id="UP000821845">
    <property type="component" value="Chromosome 1"/>
</dbReference>
<sequence length="529" mass="59169">MTEAAKIVHYARSCTNLTYLSCIGCQVNPAEVLTLIRPESLLDRIEWSLFGLEVHPTVCADIAAFDVTNPEAEEPKLLYMYVELPSIESDDILHSILLRCKKVARLHIHVKKGGHYATINRCGDIAAGVIQSVCSFTYSQEETVSRQSGCPYRRFDGKPHANRTLKIAASLLGNMTIHGPPCKVNCVFLSDVMGNQETVTDFKQLLLAIKDPNDVSAAELSVASKLDCWSKLRSLALTLVPPKSSSRLPLLGDVLAEPLRSLLASCRSVTELNLSTVHFKPEVDCCKILAAALPTLQALAVAPCGVSYSDSVDRLAKHCVRLEELEVLVLRDSASAFCKACSLPLVISERSMAALQQRSKLRRVSLRDIQHIPSFDFLRACRLIELRICAISWNEDMVYRGFGELLCANHCLYSFTFMYNKLHLECDEFRREIMRATHLRILSIYPGLPIGDNVVQKFIEELTSNMPRLEVLHLHYKSLTGNKNTLSWIVNECGAQTRGVTLTDRPCIFCDRSTYIGLARAHNRKNVRF</sequence>
<proteinExistence type="predicted"/>
<accession>A0ACB7TED8</accession>
<comment type="caution">
    <text evidence="1">The sequence shown here is derived from an EMBL/GenBank/DDBJ whole genome shotgun (WGS) entry which is preliminary data.</text>
</comment>
<evidence type="ECO:0000313" key="1">
    <source>
        <dbReference type="EMBL" id="KAH6945295.1"/>
    </source>
</evidence>
<name>A0ACB7TED8_HYAAI</name>
<protein>
    <submittedName>
        <fullName evidence="1">Uncharacterized protein</fullName>
    </submittedName>
</protein>